<dbReference type="STRING" id="1921764.BSR28_05615"/>
<feature type="signal peptide" evidence="5">
    <location>
        <begin position="1"/>
        <end position="18"/>
    </location>
</feature>
<dbReference type="EMBL" id="MQSV01000003">
    <property type="protein sequence ID" value="OKL47989.1"/>
    <property type="molecule type" value="Genomic_DNA"/>
</dbReference>
<feature type="region of interest" description="Disordered" evidence="4">
    <location>
        <begin position="225"/>
        <end position="245"/>
    </location>
</feature>
<feature type="chain" id="PRO_5038719537" evidence="5">
    <location>
        <begin position="19"/>
        <end position="415"/>
    </location>
</feature>
<evidence type="ECO:0000313" key="9">
    <source>
        <dbReference type="Proteomes" id="UP000186785"/>
    </source>
</evidence>
<dbReference type="Pfam" id="PF09375">
    <property type="entry name" value="Peptidase_M75"/>
    <property type="match status" value="1"/>
</dbReference>
<dbReference type="CDD" id="cd14656">
    <property type="entry name" value="Imelysin-like_EfeO"/>
    <property type="match status" value="1"/>
</dbReference>
<comment type="subcellular location">
    <subcellularLocation>
        <location evidence="1">Periplasm</location>
    </subcellularLocation>
</comment>
<dbReference type="InterPro" id="IPR018976">
    <property type="entry name" value="Imelysin-like"/>
</dbReference>
<accession>A0A1Q5PLR7</accession>
<evidence type="ECO:0000256" key="1">
    <source>
        <dbReference type="ARBA" id="ARBA00004418"/>
    </source>
</evidence>
<dbReference type="GO" id="GO:0042597">
    <property type="term" value="C:periplasmic space"/>
    <property type="evidence" value="ECO:0007669"/>
    <property type="project" value="UniProtKB-SubCell"/>
</dbReference>
<feature type="compositionally biased region" description="Basic and acidic residues" evidence="4">
    <location>
        <begin position="225"/>
        <end position="242"/>
    </location>
</feature>
<name>A0A1Q5PLR7_9ACTO</name>
<dbReference type="InterPro" id="IPR028096">
    <property type="entry name" value="EfeO_Cupredoxin"/>
</dbReference>
<dbReference type="InterPro" id="IPR034981">
    <property type="entry name" value="Imelysin-like_EfeO/Algp7"/>
</dbReference>
<evidence type="ECO:0000256" key="3">
    <source>
        <dbReference type="ARBA" id="ARBA00022729"/>
    </source>
</evidence>
<dbReference type="InterPro" id="IPR038352">
    <property type="entry name" value="Imelysin_sf"/>
</dbReference>
<dbReference type="InterPro" id="IPR008972">
    <property type="entry name" value="Cupredoxin"/>
</dbReference>
<keyword evidence="9" id="KW-1185">Reference proteome</keyword>
<dbReference type="OrthoDB" id="7348379at2"/>
<dbReference type="PANTHER" id="PTHR39192:SF1">
    <property type="entry name" value="IRON UPTAKE SYSTEM COMPONENT EFEO"/>
    <property type="match status" value="1"/>
</dbReference>
<proteinExistence type="inferred from homology"/>
<dbReference type="PANTHER" id="PTHR39192">
    <property type="entry name" value="IRON UPTAKE SYSTEM COMPONENT EFEO"/>
    <property type="match status" value="1"/>
</dbReference>
<dbReference type="RefSeq" id="WP_073709347.1">
    <property type="nucleotide sequence ID" value="NZ_MQSV01000003.1"/>
</dbReference>
<evidence type="ECO:0000256" key="5">
    <source>
        <dbReference type="SAM" id="SignalP"/>
    </source>
</evidence>
<protein>
    <submittedName>
        <fullName evidence="8">PbrT family lead (Pb2+) uptake porter</fullName>
    </submittedName>
</protein>
<dbReference type="Gene3D" id="1.20.1420.20">
    <property type="entry name" value="M75 peptidase, HXXE motif"/>
    <property type="match status" value="1"/>
</dbReference>
<feature type="domain" description="EfeO-type cupredoxin-like" evidence="7">
    <location>
        <begin position="39"/>
        <end position="122"/>
    </location>
</feature>
<feature type="domain" description="Imelysin-like" evidence="6">
    <location>
        <begin position="153"/>
        <end position="409"/>
    </location>
</feature>
<dbReference type="AlphaFoldDB" id="A0A1Q5PLR7"/>
<organism evidence="8 9">
    <name type="scientific">Boudabousia liubingyangii</name>
    <dbReference type="NCBI Taxonomy" id="1921764"/>
    <lineage>
        <taxon>Bacteria</taxon>
        <taxon>Bacillati</taxon>
        <taxon>Actinomycetota</taxon>
        <taxon>Actinomycetes</taxon>
        <taxon>Actinomycetales</taxon>
        <taxon>Actinomycetaceae</taxon>
        <taxon>Boudabousia</taxon>
    </lineage>
</organism>
<evidence type="ECO:0000256" key="4">
    <source>
        <dbReference type="SAM" id="MobiDB-lite"/>
    </source>
</evidence>
<dbReference type="Proteomes" id="UP000186785">
    <property type="component" value="Unassembled WGS sequence"/>
</dbReference>
<sequence>MKIAKVAALAAVLSVGLAGCSAFEEKAESTDGKTATAGAEPGALTVTIKDDSCQVSAAEVPSGVVKFTLKNEGTVRNEFEILANDKLRIVGERENLGPGTSVDYTLTLEPGDYFTACKTNMVGALVGTAAFKVTDSGKKVEVSADEKKLQEEAVANYTAYVRDQAGQLVTATKAFTDAVRAGNLEEAKKLYPTARMYYERIEPTAEQFGDIDPMLDLREADWQEEKDAAAKGEKGDDGKTVEDPGQWTGWHALEKDLWRPEGYQGLSKEEATKLADQLDADTKKLYDYVYASDFKISLSDISNGAIGLLEEVATSKISGEEEAFSHTDLWDFKANVEGAQVAFGNIETLAKQKDPELAKEIQERFTDLDDALAKLKEGDGYRFYDKLDDAQKKNLADKVNALRKPLAKLTEAILK</sequence>
<evidence type="ECO:0000259" key="7">
    <source>
        <dbReference type="Pfam" id="PF13473"/>
    </source>
</evidence>
<reference evidence="8 9" key="1">
    <citation type="submission" date="2016-11" db="EMBL/GenBank/DDBJ databases">
        <title>Actinomyces gypaetusis sp. nov. isolated from the vulture Gypaetus barbatus in Qinghai Tibet Plateau China.</title>
        <authorList>
            <person name="Meng X."/>
        </authorList>
    </citation>
    <scope>NUCLEOTIDE SEQUENCE [LARGE SCALE GENOMIC DNA]</scope>
    <source>
        <strain evidence="8 9">VUL4_2</strain>
    </source>
</reference>
<dbReference type="Pfam" id="PF13473">
    <property type="entry name" value="Cupredoxin_1"/>
    <property type="match status" value="1"/>
</dbReference>
<dbReference type="InterPro" id="IPR050894">
    <property type="entry name" value="EfeM/EfeO_iron_uptake"/>
</dbReference>
<dbReference type="PROSITE" id="PS51257">
    <property type="entry name" value="PROKAR_LIPOPROTEIN"/>
    <property type="match status" value="1"/>
</dbReference>
<comment type="similarity">
    <text evidence="2">Belongs to the EfeM/EfeO family.</text>
</comment>
<gene>
    <name evidence="8" type="ORF">BSR29_05785</name>
</gene>
<comment type="caution">
    <text evidence="8">The sequence shown here is derived from an EMBL/GenBank/DDBJ whole genome shotgun (WGS) entry which is preliminary data.</text>
</comment>
<evidence type="ECO:0000259" key="6">
    <source>
        <dbReference type="Pfam" id="PF09375"/>
    </source>
</evidence>
<keyword evidence="3 5" id="KW-0732">Signal</keyword>
<evidence type="ECO:0000256" key="2">
    <source>
        <dbReference type="ARBA" id="ARBA00005989"/>
    </source>
</evidence>
<evidence type="ECO:0000313" key="8">
    <source>
        <dbReference type="EMBL" id="OKL47989.1"/>
    </source>
</evidence>
<dbReference type="Gene3D" id="2.60.40.420">
    <property type="entry name" value="Cupredoxins - blue copper proteins"/>
    <property type="match status" value="1"/>
</dbReference>